<dbReference type="EMBL" id="LSBJ02000007">
    <property type="protein sequence ID" value="OAQ62219.1"/>
    <property type="molecule type" value="Genomic_DNA"/>
</dbReference>
<evidence type="ECO:0000256" key="1">
    <source>
        <dbReference type="ARBA" id="ARBA00000822"/>
    </source>
</evidence>
<dbReference type="GO" id="GO:0005576">
    <property type="term" value="C:extracellular region"/>
    <property type="evidence" value="ECO:0007669"/>
    <property type="project" value="UniProtKB-SubCell"/>
</dbReference>
<dbReference type="EC" id="3.2.1.14" evidence="3"/>
<dbReference type="GO" id="GO:0008843">
    <property type="term" value="F:endochitinase activity"/>
    <property type="evidence" value="ECO:0007669"/>
    <property type="project" value="UniProtKB-EC"/>
</dbReference>
<feature type="chain" id="PRO_5008101456" description="chitinase" evidence="15">
    <location>
        <begin position="24"/>
        <end position="329"/>
    </location>
</feature>
<keyword evidence="15" id="KW-0732">Signal</keyword>
<sequence length="329" mass="35010">MSPPFRYVASVASFIAAIPSAMAGFSPGSQQNVAVYWGQNSFGQGSGPNIQQNLAYYCENTDIAIIPLAFMNGISPPITNFASAGDKCDKFPDNPNLLKCPEIEQDIKTCQTKYGKTIVLSLGGATYTQGGWSSSGDAEKAAQSVWDMFGPVPSGSNVDRPFGSAVVDGFDFDFESSANNLPAFGAKLRSLMDGAGGKKFYLTAAPQCVFPDAAVGSTLDAVAFDFIMIQFYNNWCGVSNFQPGSDTQNAFNFDVWDKWAKGSKNPNVKAFLGIPANTGAGGGYTNGDKLKAAIEYSKKFSSFGGVMMWDMSQLYANNGFLGEVVSDLA</sequence>
<dbReference type="PANTHER" id="PTHR45708:SF49">
    <property type="entry name" value="ENDOCHITINASE"/>
    <property type="match status" value="1"/>
</dbReference>
<keyword evidence="12" id="KW-0624">Polysaccharide degradation</keyword>
<evidence type="ECO:0000256" key="2">
    <source>
        <dbReference type="ARBA" id="ARBA00004613"/>
    </source>
</evidence>
<evidence type="ECO:0000256" key="8">
    <source>
        <dbReference type="ARBA" id="ARBA00023026"/>
    </source>
</evidence>
<keyword evidence="11 14" id="KW-0326">Glycosidase</keyword>
<dbReference type="AlphaFoldDB" id="A0A179FAT4"/>
<reference evidence="17 18" key="1">
    <citation type="journal article" date="2016" name="PLoS Pathog.">
        <title>Biosynthesis of antibiotic leucinostatins in bio-control fungus Purpureocillium lilacinum and their inhibition on phytophthora revealed by genome mining.</title>
        <authorList>
            <person name="Wang G."/>
            <person name="Liu Z."/>
            <person name="Lin R."/>
            <person name="Li E."/>
            <person name="Mao Z."/>
            <person name="Ling J."/>
            <person name="Yang Y."/>
            <person name="Yin W.B."/>
            <person name="Xie B."/>
        </authorList>
    </citation>
    <scope>NUCLEOTIDE SEQUENCE [LARGE SCALE GENOMIC DNA]</scope>
    <source>
        <strain evidence="17">170</strain>
    </source>
</reference>
<keyword evidence="4" id="KW-0964">Secreted</keyword>
<keyword evidence="9" id="KW-0325">Glycoprotein</keyword>
<dbReference type="Proteomes" id="UP000078397">
    <property type="component" value="Unassembled WGS sequence"/>
</dbReference>
<evidence type="ECO:0000256" key="14">
    <source>
        <dbReference type="RuleBase" id="RU000489"/>
    </source>
</evidence>
<evidence type="ECO:0000256" key="10">
    <source>
        <dbReference type="ARBA" id="ARBA00023277"/>
    </source>
</evidence>
<evidence type="ECO:0000256" key="12">
    <source>
        <dbReference type="ARBA" id="ARBA00023326"/>
    </source>
</evidence>
<evidence type="ECO:0000256" key="7">
    <source>
        <dbReference type="ARBA" id="ARBA00023024"/>
    </source>
</evidence>
<dbReference type="RefSeq" id="XP_018139923.1">
    <property type="nucleotide sequence ID" value="XM_018286042.1"/>
</dbReference>
<dbReference type="InterPro" id="IPR045321">
    <property type="entry name" value="Cts1-like"/>
</dbReference>
<dbReference type="PANTHER" id="PTHR45708">
    <property type="entry name" value="ENDOCHITINASE"/>
    <property type="match status" value="1"/>
</dbReference>
<dbReference type="PROSITE" id="PS51910">
    <property type="entry name" value="GH18_2"/>
    <property type="match status" value="1"/>
</dbReference>
<protein>
    <recommendedName>
        <fullName evidence="3">chitinase</fullName>
        <ecNumber evidence="3">3.2.1.14</ecNumber>
    </recommendedName>
</protein>
<gene>
    <name evidence="17" type="ORF">VFPPC_07129</name>
</gene>
<name>A0A179FAT4_METCM</name>
<keyword evidence="10" id="KW-0119">Carbohydrate metabolism</keyword>
<dbReference type="STRING" id="1380566.A0A179FAT4"/>
<evidence type="ECO:0000256" key="4">
    <source>
        <dbReference type="ARBA" id="ARBA00022525"/>
    </source>
</evidence>
<dbReference type="PROSITE" id="PS01095">
    <property type="entry name" value="GH18_1"/>
    <property type="match status" value="1"/>
</dbReference>
<evidence type="ECO:0000256" key="5">
    <source>
        <dbReference type="ARBA" id="ARBA00022669"/>
    </source>
</evidence>
<dbReference type="Gene3D" id="3.20.20.80">
    <property type="entry name" value="Glycosidases"/>
    <property type="match status" value="1"/>
</dbReference>
<dbReference type="GeneID" id="28850036"/>
<comment type="catalytic activity">
    <reaction evidence="1">
        <text>Random endo-hydrolysis of N-acetyl-beta-D-glucosaminide (1-&gt;4)-beta-linkages in chitin and chitodextrins.</text>
        <dbReference type="EC" id="3.2.1.14"/>
    </reaction>
</comment>
<dbReference type="InterPro" id="IPR001223">
    <property type="entry name" value="Glyco_hydro18_cat"/>
</dbReference>
<keyword evidence="6 14" id="KW-0378">Hydrolase</keyword>
<dbReference type="GO" id="GO:0008061">
    <property type="term" value="F:chitin binding"/>
    <property type="evidence" value="ECO:0007669"/>
    <property type="project" value="UniProtKB-KW"/>
</dbReference>
<evidence type="ECO:0000259" key="16">
    <source>
        <dbReference type="PROSITE" id="PS51910"/>
    </source>
</evidence>
<keyword evidence="5" id="KW-0147">Chitin-binding</keyword>
<comment type="caution">
    <text evidence="17">The sequence shown here is derived from an EMBL/GenBank/DDBJ whole genome shotgun (WGS) entry which is preliminary data.</text>
</comment>
<evidence type="ECO:0000256" key="13">
    <source>
        <dbReference type="ARBA" id="ARBA00025727"/>
    </source>
</evidence>
<dbReference type="InterPro" id="IPR001579">
    <property type="entry name" value="Glyco_hydro_18_chit_AS"/>
</dbReference>
<dbReference type="CDD" id="cd02877">
    <property type="entry name" value="GH18_hevamine_XipI_class_III"/>
    <property type="match status" value="1"/>
</dbReference>
<dbReference type="KEGG" id="pchm:VFPPC_07129"/>
<keyword evidence="18" id="KW-1185">Reference proteome</keyword>
<keyword evidence="7" id="KW-0146">Chitin degradation</keyword>
<evidence type="ECO:0000256" key="15">
    <source>
        <dbReference type="SAM" id="SignalP"/>
    </source>
</evidence>
<dbReference type="InterPro" id="IPR017853">
    <property type="entry name" value="GH"/>
</dbReference>
<accession>A0A179FAT4</accession>
<dbReference type="InterPro" id="IPR050542">
    <property type="entry name" value="Glycosyl_Hydrlase18_Chitinase"/>
</dbReference>
<evidence type="ECO:0000313" key="18">
    <source>
        <dbReference type="Proteomes" id="UP000078397"/>
    </source>
</evidence>
<evidence type="ECO:0000256" key="6">
    <source>
        <dbReference type="ARBA" id="ARBA00022801"/>
    </source>
</evidence>
<organism evidence="17 18">
    <name type="scientific">Pochonia chlamydosporia 170</name>
    <dbReference type="NCBI Taxonomy" id="1380566"/>
    <lineage>
        <taxon>Eukaryota</taxon>
        <taxon>Fungi</taxon>
        <taxon>Dikarya</taxon>
        <taxon>Ascomycota</taxon>
        <taxon>Pezizomycotina</taxon>
        <taxon>Sordariomycetes</taxon>
        <taxon>Hypocreomycetidae</taxon>
        <taxon>Hypocreales</taxon>
        <taxon>Clavicipitaceae</taxon>
        <taxon>Pochonia</taxon>
    </lineage>
</organism>
<comment type="subcellular location">
    <subcellularLocation>
        <location evidence="2">Secreted</location>
    </subcellularLocation>
</comment>
<proteinExistence type="inferred from homology"/>
<dbReference type="SUPFAM" id="SSF51445">
    <property type="entry name" value="(Trans)glycosidases"/>
    <property type="match status" value="1"/>
</dbReference>
<evidence type="ECO:0000256" key="3">
    <source>
        <dbReference type="ARBA" id="ARBA00012729"/>
    </source>
</evidence>
<dbReference type="Pfam" id="PF00704">
    <property type="entry name" value="Glyco_hydro_18"/>
    <property type="match status" value="1"/>
</dbReference>
<comment type="similarity">
    <text evidence="13">Belongs to the glycosyl hydrolase 18 family. Chitinase class III subfamily.</text>
</comment>
<keyword evidence="8" id="KW-0843">Virulence</keyword>
<feature type="signal peptide" evidence="15">
    <location>
        <begin position="1"/>
        <end position="23"/>
    </location>
</feature>
<evidence type="ECO:0000256" key="11">
    <source>
        <dbReference type="ARBA" id="ARBA00023295"/>
    </source>
</evidence>
<feature type="domain" description="GH18" evidence="16">
    <location>
        <begin position="31"/>
        <end position="329"/>
    </location>
</feature>
<dbReference type="OrthoDB" id="2425929at2759"/>
<evidence type="ECO:0000256" key="9">
    <source>
        <dbReference type="ARBA" id="ARBA00023180"/>
    </source>
</evidence>
<dbReference type="GO" id="GO:0000272">
    <property type="term" value="P:polysaccharide catabolic process"/>
    <property type="evidence" value="ECO:0007669"/>
    <property type="project" value="UniProtKB-KW"/>
</dbReference>
<evidence type="ECO:0000313" key="17">
    <source>
        <dbReference type="EMBL" id="OAQ62219.1"/>
    </source>
</evidence>
<dbReference type="GO" id="GO:0006032">
    <property type="term" value="P:chitin catabolic process"/>
    <property type="evidence" value="ECO:0007669"/>
    <property type="project" value="UniProtKB-KW"/>
</dbReference>